<evidence type="ECO:0000313" key="1">
    <source>
        <dbReference type="EMBL" id="JAE01108.1"/>
    </source>
</evidence>
<proteinExistence type="predicted"/>
<reference evidence="1" key="1">
    <citation type="submission" date="2014-09" db="EMBL/GenBank/DDBJ databases">
        <authorList>
            <person name="Magalhaes I.L.F."/>
            <person name="Oliveira U."/>
            <person name="Santos F.R."/>
            <person name="Vidigal T.H.D.A."/>
            <person name="Brescovit A.D."/>
            <person name="Santos A.J."/>
        </authorList>
    </citation>
    <scope>NUCLEOTIDE SEQUENCE</scope>
    <source>
        <tissue evidence="1">Shoot tissue taken approximately 20 cm above the soil surface</tissue>
    </source>
</reference>
<name>A0A0A9EYN6_ARUDO</name>
<dbReference type="EMBL" id="GBRH01196788">
    <property type="protein sequence ID" value="JAE01108.1"/>
    <property type="molecule type" value="Transcribed_RNA"/>
</dbReference>
<reference evidence="1" key="2">
    <citation type="journal article" date="2015" name="Data Brief">
        <title>Shoot transcriptome of the giant reed, Arundo donax.</title>
        <authorList>
            <person name="Barrero R.A."/>
            <person name="Guerrero F.D."/>
            <person name="Moolhuijzen P."/>
            <person name="Goolsby J.A."/>
            <person name="Tidwell J."/>
            <person name="Bellgard S.E."/>
            <person name="Bellgard M.I."/>
        </authorList>
    </citation>
    <scope>NUCLEOTIDE SEQUENCE</scope>
    <source>
        <tissue evidence="1">Shoot tissue taken approximately 20 cm above the soil surface</tissue>
    </source>
</reference>
<sequence length="42" mass="5121">MRRNVYRLQHEMKNEHHLLDPQINLGLPTYIIDYNLLASIRM</sequence>
<protein>
    <submittedName>
        <fullName evidence="1">Uncharacterized protein</fullName>
    </submittedName>
</protein>
<dbReference type="AlphaFoldDB" id="A0A0A9EYN6"/>
<accession>A0A0A9EYN6</accession>
<organism evidence="1">
    <name type="scientific">Arundo donax</name>
    <name type="common">Giant reed</name>
    <name type="synonym">Donax arundinaceus</name>
    <dbReference type="NCBI Taxonomy" id="35708"/>
    <lineage>
        <taxon>Eukaryota</taxon>
        <taxon>Viridiplantae</taxon>
        <taxon>Streptophyta</taxon>
        <taxon>Embryophyta</taxon>
        <taxon>Tracheophyta</taxon>
        <taxon>Spermatophyta</taxon>
        <taxon>Magnoliopsida</taxon>
        <taxon>Liliopsida</taxon>
        <taxon>Poales</taxon>
        <taxon>Poaceae</taxon>
        <taxon>PACMAD clade</taxon>
        <taxon>Arundinoideae</taxon>
        <taxon>Arundineae</taxon>
        <taxon>Arundo</taxon>
    </lineage>
</organism>